<proteinExistence type="predicted"/>
<dbReference type="EMBL" id="CATOUU010000051">
    <property type="protein sequence ID" value="CAI9914439.1"/>
    <property type="molecule type" value="Genomic_DNA"/>
</dbReference>
<reference evidence="2 3" key="2">
    <citation type="submission" date="2024-07" db="EMBL/GenBank/DDBJ databases">
        <authorList>
            <person name="Akdeniz Z."/>
        </authorList>
    </citation>
    <scope>NUCLEOTIDE SEQUENCE [LARGE SCALE GENOMIC DNA]</scope>
</reference>
<name>A0AA86TBS8_9EUKA</name>
<reference evidence="1" key="1">
    <citation type="submission" date="2023-06" db="EMBL/GenBank/DDBJ databases">
        <authorList>
            <person name="Kurt Z."/>
        </authorList>
    </citation>
    <scope>NUCLEOTIDE SEQUENCE</scope>
</reference>
<evidence type="ECO:0000313" key="2">
    <source>
        <dbReference type="EMBL" id="CAL6082271.1"/>
    </source>
</evidence>
<evidence type="ECO:0000313" key="3">
    <source>
        <dbReference type="Proteomes" id="UP001642409"/>
    </source>
</evidence>
<evidence type="ECO:0000313" key="1">
    <source>
        <dbReference type="EMBL" id="CAI9914439.1"/>
    </source>
</evidence>
<accession>A0AA86TBS8</accession>
<gene>
    <name evidence="1" type="ORF">HINF_LOCUS2084</name>
    <name evidence="2" type="ORF">HINF_LOCUS61063</name>
</gene>
<protein>
    <submittedName>
        <fullName evidence="2">Hypothetical_protein</fullName>
    </submittedName>
</protein>
<dbReference type="EMBL" id="CAXDID020000363">
    <property type="protein sequence ID" value="CAL6082271.1"/>
    <property type="molecule type" value="Genomic_DNA"/>
</dbReference>
<dbReference type="Proteomes" id="UP001642409">
    <property type="component" value="Unassembled WGS sequence"/>
</dbReference>
<keyword evidence="3" id="KW-1185">Reference proteome</keyword>
<organism evidence="1">
    <name type="scientific">Hexamita inflata</name>
    <dbReference type="NCBI Taxonomy" id="28002"/>
    <lineage>
        <taxon>Eukaryota</taxon>
        <taxon>Metamonada</taxon>
        <taxon>Diplomonadida</taxon>
        <taxon>Hexamitidae</taxon>
        <taxon>Hexamitinae</taxon>
        <taxon>Hexamita</taxon>
    </lineage>
</organism>
<dbReference type="AlphaFoldDB" id="A0AA86TBS8"/>
<sequence>MQNNIRRQVIPKAVQQQIDATILGSVCDALRLRGNNLETVRHFLQNRELIARNRTINWPALDEIIGHTYQTKSYSYKRFADVIVPNLLPQYPLEIQESVERFIHAKVQRARNAIQHMNEVETSNFAKQLEQEVKQQFGLTGADMYSYKKQVDKNRLIIKSAIMRLREEMIE</sequence>
<comment type="caution">
    <text evidence="1">The sequence shown here is derived from an EMBL/GenBank/DDBJ whole genome shotgun (WGS) entry which is preliminary data.</text>
</comment>